<evidence type="ECO:0000256" key="6">
    <source>
        <dbReference type="PIRSR" id="PIRSR000097-1"/>
    </source>
</evidence>
<dbReference type="SUPFAM" id="SSF51430">
    <property type="entry name" value="NAD(P)-linked oxidoreductase"/>
    <property type="match status" value="1"/>
</dbReference>
<keyword evidence="11" id="KW-1185">Reference proteome</keyword>
<dbReference type="FunFam" id="3.20.20.100:FF:000002">
    <property type="entry name" value="2,5-diketo-D-gluconic acid reductase A"/>
    <property type="match status" value="1"/>
</dbReference>
<evidence type="ECO:0000256" key="5">
    <source>
        <dbReference type="ARBA" id="ARBA00049485"/>
    </source>
</evidence>
<comment type="catalytic activity">
    <reaction evidence="5">
        <text>xylitol + NAD(+) = D-xylose + NADH + H(+)</text>
        <dbReference type="Rhea" id="RHEA:27441"/>
        <dbReference type="ChEBI" id="CHEBI:15378"/>
        <dbReference type="ChEBI" id="CHEBI:17151"/>
        <dbReference type="ChEBI" id="CHEBI:53455"/>
        <dbReference type="ChEBI" id="CHEBI:57540"/>
        <dbReference type="ChEBI" id="CHEBI:57945"/>
        <dbReference type="EC" id="1.1.1.307"/>
    </reaction>
</comment>
<accession>A0A124GSY5</accession>
<dbReference type="PIRSF" id="PIRSF000097">
    <property type="entry name" value="AKR"/>
    <property type="match status" value="1"/>
</dbReference>
<dbReference type="GO" id="GO:0016616">
    <property type="term" value="F:oxidoreductase activity, acting on the CH-OH group of donors, NAD or NADP as acceptor"/>
    <property type="evidence" value="ECO:0007669"/>
    <property type="project" value="UniProtKB-ARBA"/>
</dbReference>
<dbReference type="Proteomes" id="UP000055045">
    <property type="component" value="Unassembled WGS sequence"/>
</dbReference>
<sequence>MAPSTHFKLNTGAQIPSIGLGTWRSEPGQVRKAVSFALQNGYSHIDAALIYGNEHEVGQGIKDSNVPRENIFITSKLWNTHQSNVAEGLQKTLDALGTDYLDLYLIHWPVRLVPNESSALLPVNPDRTRSVDRSWDQSETWRQMEEVYKAGKVKAIGVANWSIPYLEELKKKWTVVPAVNQVELHPFLPQHALKDWCDEHGILLEAYSPLGSEGAPLMADPAIQEIAKKNGISPATVLISYHVNRGVVVLPKSINENRIVGNRQIVPLSREDMDVLNGLAAQGKAKRINTPLFGWDLGFDDWYIQ</sequence>
<dbReference type="PRINTS" id="PR00069">
    <property type="entry name" value="ALDKETRDTASE"/>
</dbReference>
<dbReference type="EC" id="1.1.1.307" evidence="1"/>
<evidence type="ECO:0000256" key="4">
    <source>
        <dbReference type="ARBA" id="ARBA00047534"/>
    </source>
</evidence>
<evidence type="ECO:0000313" key="11">
    <source>
        <dbReference type="Proteomes" id="UP000055045"/>
    </source>
</evidence>
<evidence type="ECO:0000256" key="3">
    <source>
        <dbReference type="ARBA" id="ARBA00025065"/>
    </source>
</evidence>
<evidence type="ECO:0000313" key="10">
    <source>
        <dbReference type="EMBL" id="KUM65873.1"/>
    </source>
</evidence>
<comment type="caution">
    <text evidence="10">The sequence shown here is derived from an EMBL/GenBank/DDBJ whole genome shotgun (WGS) entry which is preliminary data.</text>
</comment>
<dbReference type="EMBL" id="LLXE01000018">
    <property type="protein sequence ID" value="KUM65873.1"/>
    <property type="molecule type" value="Genomic_DNA"/>
</dbReference>
<evidence type="ECO:0000256" key="7">
    <source>
        <dbReference type="PIRSR" id="PIRSR000097-2"/>
    </source>
</evidence>
<dbReference type="InterPro" id="IPR020471">
    <property type="entry name" value="AKR"/>
</dbReference>
<dbReference type="AlphaFoldDB" id="A0A124GSY5"/>
<feature type="domain" description="NADP-dependent oxidoreductase" evidence="9">
    <location>
        <begin position="18"/>
        <end position="278"/>
    </location>
</feature>
<dbReference type="STRING" id="48697.A0A124GSY5"/>
<evidence type="ECO:0000256" key="1">
    <source>
        <dbReference type="ARBA" id="ARBA00012845"/>
    </source>
</evidence>
<proteinExistence type="predicted"/>
<protein>
    <recommendedName>
        <fullName evidence="1">D-xylose reductase [NAD(P)H]</fullName>
        <ecNumber evidence="1">1.1.1.307</ecNumber>
    </recommendedName>
</protein>
<dbReference type="Pfam" id="PF00248">
    <property type="entry name" value="Aldo_ket_red"/>
    <property type="match status" value="1"/>
</dbReference>
<dbReference type="InterPro" id="IPR023210">
    <property type="entry name" value="NADP_OxRdtase_dom"/>
</dbReference>
<evidence type="ECO:0000259" key="9">
    <source>
        <dbReference type="Pfam" id="PF00248"/>
    </source>
</evidence>
<dbReference type="InterPro" id="IPR018170">
    <property type="entry name" value="Aldo/ket_reductase_CS"/>
</dbReference>
<name>A0A124GSY5_PENFR</name>
<dbReference type="Gene3D" id="3.20.20.100">
    <property type="entry name" value="NADP-dependent oxidoreductase domain"/>
    <property type="match status" value="1"/>
</dbReference>
<dbReference type="InterPro" id="IPR036812">
    <property type="entry name" value="NAD(P)_OxRdtase_dom_sf"/>
</dbReference>
<evidence type="ECO:0000256" key="2">
    <source>
        <dbReference type="ARBA" id="ARBA00023002"/>
    </source>
</evidence>
<comment type="catalytic activity">
    <reaction evidence="4">
        <text>xylitol + NADP(+) = D-xylose + NADPH + H(+)</text>
        <dbReference type="Rhea" id="RHEA:27445"/>
        <dbReference type="ChEBI" id="CHEBI:15378"/>
        <dbReference type="ChEBI" id="CHEBI:17151"/>
        <dbReference type="ChEBI" id="CHEBI:53455"/>
        <dbReference type="ChEBI" id="CHEBI:57783"/>
        <dbReference type="ChEBI" id="CHEBI:58349"/>
        <dbReference type="EC" id="1.1.1.307"/>
    </reaction>
</comment>
<gene>
    <name evidence="10" type="ORF">ACN42_g1177</name>
</gene>
<comment type="function">
    <text evidence="3">Catalyzes the initial reaction in the xylose utilization pathway by reducing D-xylose into xylitol. Xylose is a major component of hemicelluloses such as xylan. Most fungi utilize D-xylose via three enzymatic reactions, xylose reductase (XR), xylitol dehydrogenase (XDH), and xylulokinase, to form xylulose 5-phosphate, which enters pentose phosphate pathway.</text>
</comment>
<dbReference type="PROSITE" id="PS00063">
    <property type="entry name" value="ALDOKETO_REDUCTASE_3"/>
    <property type="match status" value="1"/>
</dbReference>
<feature type="site" description="Lowers pKa of active site Tyr" evidence="8">
    <location>
        <position position="76"/>
    </location>
</feature>
<keyword evidence="2" id="KW-0560">Oxidoreductase</keyword>
<reference evidence="10 11" key="1">
    <citation type="submission" date="2015-10" db="EMBL/GenBank/DDBJ databases">
        <title>Genome sequencing of Penicillium freii.</title>
        <authorList>
            <person name="Nguyen H.D."/>
            <person name="Visagie C.M."/>
            <person name="Seifert K.A."/>
        </authorList>
    </citation>
    <scope>NUCLEOTIDE SEQUENCE [LARGE SCALE GENOMIC DNA]</scope>
    <source>
        <strain evidence="10 11">DAOM 242723</strain>
    </source>
</reference>
<evidence type="ECO:0000256" key="8">
    <source>
        <dbReference type="PIRSR" id="PIRSR000097-3"/>
    </source>
</evidence>
<dbReference type="PANTHER" id="PTHR11732">
    <property type="entry name" value="ALDO/KETO REDUCTASE"/>
    <property type="match status" value="1"/>
</dbReference>
<feature type="active site" description="Proton donor" evidence="6">
    <location>
        <position position="51"/>
    </location>
</feature>
<feature type="binding site" evidence="7">
    <location>
        <position position="107"/>
    </location>
    <ligand>
        <name>substrate</name>
    </ligand>
</feature>
<organism evidence="10 11">
    <name type="scientific">Penicillium freii</name>
    <dbReference type="NCBI Taxonomy" id="48697"/>
    <lineage>
        <taxon>Eukaryota</taxon>
        <taxon>Fungi</taxon>
        <taxon>Dikarya</taxon>
        <taxon>Ascomycota</taxon>
        <taxon>Pezizomycotina</taxon>
        <taxon>Eurotiomycetes</taxon>
        <taxon>Eurotiomycetidae</taxon>
        <taxon>Eurotiales</taxon>
        <taxon>Aspergillaceae</taxon>
        <taxon>Penicillium</taxon>
    </lineage>
</organism>